<dbReference type="PANTHER" id="PTHR21716">
    <property type="entry name" value="TRANSMEMBRANE PROTEIN"/>
    <property type="match status" value="1"/>
</dbReference>
<evidence type="ECO:0000256" key="1">
    <source>
        <dbReference type="ARBA" id="ARBA00004141"/>
    </source>
</evidence>
<dbReference type="Pfam" id="PF01594">
    <property type="entry name" value="AI-2E_transport"/>
    <property type="match status" value="1"/>
</dbReference>
<reference evidence="7 8" key="1">
    <citation type="submission" date="2019-03" db="EMBL/GenBank/DDBJ databases">
        <title>Metabolic reconstructions from genomes of highly enriched 'Candidatus Accumulibacter' and 'Candidatus Competibacter' bioreactor populations.</title>
        <authorList>
            <person name="Annavajhala M.K."/>
            <person name="Welles L."/>
            <person name="Abbas B."/>
            <person name="Sorokin D."/>
            <person name="Park H."/>
            <person name="Van Loosdrecht M."/>
            <person name="Chandran K."/>
        </authorList>
    </citation>
    <scope>NUCLEOTIDE SEQUENCE [LARGE SCALE GENOMIC DNA]</scope>
    <source>
        <strain evidence="7 8">SBR_G</strain>
    </source>
</reference>
<evidence type="ECO:0000313" key="8">
    <source>
        <dbReference type="Proteomes" id="UP000760480"/>
    </source>
</evidence>
<comment type="caution">
    <text evidence="7">The sequence shown here is derived from an EMBL/GenBank/DDBJ whole genome shotgun (WGS) entry which is preliminary data.</text>
</comment>
<dbReference type="EMBL" id="SPMZ01000029">
    <property type="protein sequence ID" value="NMQ19637.1"/>
    <property type="molecule type" value="Genomic_DNA"/>
</dbReference>
<dbReference type="Proteomes" id="UP000760480">
    <property type="component" value="Unassembled WGS sequence"/>
</dbReference>
<dbReference type="PANTHER" id="PTHR21716:SF64">
    <property type="entry name" value="AI-2 TRANSPORT PROTEIN TQSA"/>
    <property type="match status" value="1"/>
</dbReference>
<feature type="transmembrane region" description="Helical" evidence="6">
    <location>
        <begin position="20"/>
        <end position="52"/>
    </location>
</feature>
<feature type="transmembrane region" description="Helical" evidence="6">
    <location>
        <begin position="248"/>
        <end position="274"/>
    </location>
</feature>
<feature type="transmembrane region" description="Helical" evidence="6">
    <location>
        <begin position="73"/>
        <end position="94"/>
    </location>
</feature>
<evidence type="ECO:0000256" key="2">
    <source>
        <dbReference type="ARBA" id="ARBA00009773"/>
    </source>
</evidence>
<feature type="transmembrane region" description="Helical" evidence="6">
    <location>
        <begin position="281"/>
        <end position="298"/>
    </location>
</feature>
<accession>A0ABX1TLQ3</accession>
<organism evidence="7 8">
    <name type="scientific">Candidatus Competibacter phosphatis</name>
    <dbReference type="NCBI Taxonomy" id="221280"/>
    <lineage>
        <taxon>Bacteria</taxon>
        <taxon>Pseudomonadati</taxon>
        <taxon>Pseudomonadota</taxon>
        <taxon>Gammaproteobacteria</taxon>
        <taxon>Candidatus Competibacteraceae</taxon>
        <taxon>Candidatus Competibacter</taxon>
    </lineage>
</organism>
<evidence type="ECO:0000256" key="4">
    <source>
        <dbReference type="ARBA" id="ARBA00022989"/>
    </source>
</evidence>
<protein>
    <submittedName>
        <fullName evidence="7">AI-2E family transporter</fullName>
    </submittedName>
</protein>
<evidence type="ECO:0000256" key="3">
    <source>
        <dbReference type="ARBA" id="ARBA00022692"/>
    </source>
</evidence>
<gene>
    <name evidence="7" type="ORF">E4P82_10770</name>
</gene>
<comment type="subcellular location">
    <subcellularLocation>
        <location evidence="1">Membrane</location>
        <topology evidence="1">Multi-pass membrane protein</topology>
    </subcellularLocation>
</comment>
<keyword evidence="5 6" id="KW-0472">Membrane</keyword>
<sequence>MLEKQPDPQQPKLSDPPRARFWLIVIAVSAALLYLLAPVLTPFLFAALLAYLGDPLIDRLEARKLSRSLAVSLVFGALVLGLLLLLLLVIPVLTHQFKGLLQRLPDYIDGFNTTMLPWLRDTLGIDPDLFNFSQLRSELLKYADDIGNLAVGLLHSFRESSDAIFAWLANLVLVPVVTFYLLRDWDLLVARIHDLLPRRIEPMVSALARESDQVIGAFLRGQFVVMGALAAIYSTGLAIIGLQSSLLIGMLAGLVSFVPYLGLITGIGVASIAAILQYHSLLSVIPVLIVFGVGQLISDLVLTPKLVGDRIGLHPVAVLFAVLAGGHLFGFFGVLLGLPVAAVIAVVLRHAHEEYLRSIFYSD</sequence>
<comment type="similarity">
    <text evidence="2">Belongs to the autoinducer-2 exporter (AI-2E) (TC 2.A.86) family.</text>
</comment>
<feature type="transmembrane region" description="Helical" evidence="6">
    <location>
        <begin position="164"/>
        <end position="182"/>
    </location>
</feature>
<name>A0ABX1TLQ3_9GAMM</name>
<dbReference type="InterPro" id="IPR002549">
    <property type="entry name" value="AI-2E-like"/>
</dbReference>
<evidence type="ECO:0000256" key="5">
    <source>
        <dbReference type="ARBA" id="ARBA00023136"/>
    </source>
</evidence>
<evidence type="ECO:0000256" key="6">
    <source>
        <dbReference type="SAM" id="Phobius"/>
    </source>
</evidence>
<evidence type="ECO:0000313" key="7">
    <source>
        <dbReference type="EMBL" id="NMQ19637.1"/>
    </source>
</evidence>
<proteinExistence type="inferred from homology"/>
<feature type="transmembrane region" description="Helical" evidence="6">
    <location>
        <begin position="223"/>
        <end position="242"/>
    </location>
</feature>
<feature type="transmembrane region" description="Helical" evidence="6">
    <location>
        <begin position="318"/>
        <end position="348"/>
    </location>
</feature>
<keyword evidence="8" id="KW-1185">Reference proteome</keyword>
<keyword evidence="4 6" id="KW-1133">Transmembrane helix</keyword>
<keyword evidence="3 6" id="KW-0812">Transmembrane</keyword>